<comment type="catalytic activity">
    <reaction evidence="1">
        <text>ATP + protein L-histidine = ADP + protein N-phospho-L-histidine.</text>
        <dbReference type="EC" id="2.7.13.3"/>
    </reaction>
</comment>
<keyword evidence="8 11" id="KW-1133">Transmembrane helix</keyword>
<dbReference type="InterPro" id="IPR036097">
    <property type="entry name" value="HisK_dim/P_sf"/>
</dbReference>
<comment type="caution">
    <text evidence="14">The sequence shown here is derived from an EMBL/GenBank/DDBJ whole genome shotgun (WGS) entry which is preliminary data.</text>
</comment>
<dbReference type="GO" id="GO:0005524">
    <property type="term" value="F:ATP binding"/>
    <property type="evidence" value="ECO:0007669"/>
    <property type="project" value="UniProtKB-KW"/>
</dbReference>
<evidence type="ECO:0000256" key="5">
    <source>
        <dbReference type="ARBA" id="ARBA00022679"/>
    </source>
</evidence>
<dbReference type="CDD" id="cd00082">
    <property type="entry name" value="HisKA"/>
    <property type="match status" value="1"/>
</dbReference>
<evidence type="ECO:0000256" key="7">
    <source>
        <dbReference type="ARBA" id="ARBA00022777"/>
    </source>
</evidence>
<evidence type="ECO:0000256" key="2">
    <source>
        <dbReference type="ARBA" id="ARBA00004236"/>
    </source>
</evidence>
<dbReference type="SUPFAM" id="SSF47384">
    <property type="entry name" value="Homodimeric domain of signal transducing histidine kinase"/>
    <property type="match status" value="1"/>
</dbReference>
<comment type="subcellular location">
    <subcellularLocation>
        <location evidence="2">Cell membrane</location>
    </subcellularLocation>
</comment>
<dbReference type="Pfam" id="PF00512">
    <property type="entry name" value="HisKA"/>
    <property type="match status" value="1"/>
</dbReference>
<evidence type="ECO:0000313" key="15">
    <source>
        <dbReference type="Proteomes" id="UP001501490"/>
    </source>
</evidence>
<evidence type="ECO:0000256" key="1">
    <source>
        <dbReference type="ARBA" id="ARBA00000085"/>
    </source>
</evidence>
<keyword evidence="6 11" id="KW-0812">Transmembrane</keyword>
<keyword evidence="9" id="KW-0902">Two-component regulatory system</keyword>
<evidence type="ECO:0000256" key="10">
    <source>
        <dbReference type="ARBA" id="ARBA00023136"/>
    </source>
</evidence>
<proteinExistence type="predicted"/>
<keyword evidence="14" id="KW-0547">Nucleotide-binding</keyword>
<dbReference type="CDD" id="cd06225">
    <property type="entry name" value="HAMP"/>
    <property type="match status" value="1"/>
</dbReference>
<dbReference type="RefSeq" id="WP_344806478.1">
    <property type="nucleotide sequence ID" value="NZ_BAABAB010000022.1"/>
</dbReference>
<organism evidence="14 15">
    <name type="scientific">Microlunatus ginsengisoli</name>
    <dbReference type="NCBI Taxonomy" id="363863"/>
    <lineage>
        <taxon>Bacteria</taxon>
        <taxon>Bacillati</taxon>
        <taxon>Actinomycetota</taxon>
        <taxon>Actinomycetes</taxon>
        <taxon>Propionibacteriales</taxon>
        <taxon>Propionibacteriaceae</taxon>
        <taxon>Microlunatus</taxon>
    </lineage>
</organism>
<evidence type="ECO:0000256" key="3">
    <source>
        <dbReference type="ARBA" id="ARBA00012438"/>
    </source>
</evidence>
<dbReference type="Gene3D" id="1.10.287.130">
    <property type="match status" value="1"/>
</dbReference>
<dbReference type="PRINTS" id="PR00344">
    <property type="entry name" value="BCTRLSENSOR"/>
</dbReference>
<feature type="domain" description="HAMP" evidence="13">
    <location>
        <begin position="214"/>
        <end position="269"/>
    </location>
</feature>
<dbReference type="SUPFAM" id="SSF158472">
    <property type="entry name" value="HAMP domain-like"/>
    <property type="match status" value="1"/>
</dbReference>
<dbReference type="PROSITE" id="PS50109">
    <property type="entry name" value="HIS_KIN"/>
    <property type="match status" value="1"/>
</dbReference>
<evidence type="ECO:0000256" key="9">
    <source>
        <dbReference type="ARBA" id="ARBA00023012"/>
    </source>
</evidence>
<dbReference type="EMBL" id="BAABAB010000022">
    <property type="protein sequence ID" value="GAA3628025.1"/>
    <property type="molecule type" value="Genomic_DNA"/>
</dbReference>
<evidence type="ECO:0000313" key="14">
    <source>
        <dbReference type="EMBL" id="GAA3628025.1"/>
    </source>
</evidence>
<feature type="domain" description="Histidine kinase" evidence="12">
    <location>
        <begin position="277"/>
        <end position="498"/>
    </location>
</feature>
<dbReference type="InterPro" id="IPR005467">
    <property type="entry name" value="His_kinase_dom"/>
</dbReference>
<dbReference type="InterPro" id="IPR036890">
    <property type="entry name" value="HATPase_C_sf"/>
</dbReference>
<accession>A0ABP7AAJ3</accession>
<dbReference type="InterPro" id="IPR050428">
    <property type="entry name" value="TCS_sensor_his_kinase"/>
</dbReference>
<evidence type="ECO:0000256" key="8">
    <source>
        <dbReference type="ARBA" id="ARBA00022989"/>
    </source>
</evidence>
<dbReference type="PANTHER" id="PTHR45436">
    <property type="entry name" value="SENSOR HISTIDINE KINASE YKOH"/>
    <property type="match status" value="1"/>
</dbReference>
<evidence type="ECO:0000256" key="6">
    <source>
        <dbReference type="ARBA" id="ARBA00022692"/>
    </source>
</evidence>
<dbReference type="EC" id="2.7.13.3" evidence="3"/>
<dbReference type="PROSITE" id="PS50885">
    <property type="entry name" value="HAMP"/>
    <property type="match status" value="1"/>
</dbReference>
<dbReference type="PANTHER" id="PTHR45436:SF5">
    <property type="entry name" value="SENSOR HISTIDINE KINASE TRCS"/>
    <property type="match status" value="1"/>
</dbReference>
<sequence length="514" mass="55353">MADPGGTETVARRYALSVRVRILAAVLVTTTLGMLGAGSASYIIARQHAYDSVHSDLVQESEEINTVVRMIDSGQAGRPVKGPGDVLYLAIKSSVPDPGGAIIGLVDGRIAWVPDSDEPTQKSAQDDAELIAAAAAIQPGSPVEVRELRTTGHPRLAFISIPVQVDGSAHLGHFVAAVDVAEVLQPVARSHLTYALACLVALLAIGVVGYQVAGRLLSPLRSLQATAQRISETDLTDRIPDDQLAGRDEVADLGRTMNAMLDRLSSSFDHQRRLLDDAGHELRTPITIVRGHLELLDPDDPADVKETRAVSLDELDRMQRLVDDLMTLAKSQRPDFVRPEPVEVDQLLSSVRGLVGPLADRQWQIEASTAAVVALDRQRITQALVQLVANAVRFTAPRAVIALGGSVGPDGRELRLWVRDTGTGITAEDRERIFERFGRGHRSGHGSPEETVRLPEHDGAGLGLAIVAAIAEAHHGRIELDSTPGLGSTFTLCLPLDRPSTTTRSEDRARHRHR</sequence>
<reference evidence="15" key="1">
    <citation type="journal article" date="2019" name="Int. J. Syst. Evol. Microbiol.">
        <title>The Global Catalogue of Microorganisms (GCM) 10K type strain sequencing project: providing services to taxonomists for standard genome sequencing and annotation.</title>
        <authorList>
            <consortium name="The Broad Institute Genomics Platform"/>
            <consortium name="The Broad Institute Genome Sequencing Center for Infectious Disease"/>
            <person name="Wu L."/>
            <person name="Ma J."/>
        </authorList>
    </citation>
    <scope>NUCLEOTIDE SEQUENCE [LARGE SCALE GENOMIC DNA]</scope>
    <source>
        <strain evidence="15">JCM 16929</strain>
    </source>
</reference>
<keyword evidence="14" id="KW-0067">ATP-binding</keyword>
<evidence type="ECO:0000259" key="13">
    <source>
        <dbReference type="PROSITE" id="PS50885"/>
    </source>
</evidence>
<gene>
    <name evidence="14" type="ORF">GCM10022236_32940</name>
</gene>
<dbReference type="SMART" id="SM00387">
    <property type="entry name" value="HATPase_c"/>
    <property type="match status" value="1"/>
</dbReference>
<keyword evidence="15" id="KW-1185">Reference proteome</keyword>
<dbReference type="InterPro" id="IPR003594">
    <property type="entry name" value="HATPase_dom"/>
</dbReference>
<dbReference type="InterPro" id="IPR003661">
    <property type="entry name" value="HisK_dim/P_dom"/>
</dbReference>
<keyword evidence="7" id="KW-0418">Kinase</keyword>
<dbReference type="SMART" id="SM00388">
    <property type="entry name" value="HisKA"/>
    <property type="match status" value="1"/>
</dbReference>
<dbReference type="Gene3D" id="3.30.565.10">
    <property type="entry name" value="Histidine kinase-like ATPase, C-terminal domain"/>
    <property type="match status" value="1"/>
</dbReference>
<keyword evidence="5" id="KW-0808">Transferase</keyword>
<dbReference type="InterPro" id="IPR004358">
    <property type="entry name" value="Sig_transdc_His_kin-like_C"/>
</dbReference>
<dbReference type="Proteomes" id="UP001501490">
    <property type="component" value="Unassembled WGS sequence"/>
</dbReference>
<evidence type="ECO:0000256" key="4">
    <source>
        <dbReference type="ARBA" id="ARBA00022553"/>
    </source>
</evidence>
<keyword evidence="4" id="KW-0597">Phosphoprotein</keyword>
<dbReference type="InterPro" id="IPR003660">
    <property type="entry name" value="HAMP_dom"/>
</dbReference>
<feature type="transmembrane region" description="Helical" evidence="11">
    <location>
        <begin position="192"/>
        <end position="213"/>
    </location>
</feature>
<feature type="transmembrane region" description="Helical" evidence="11">
    <location>
        <begin position="22"/>
        <end position="45"/>
    </location>
</feature>
<dbReference type="Pfam" id="PF00672">
    <property type="entry name" value="HAMP"/>
    <property type="match status" value="1"/>
</dbReference>
<dbReference type="Gene3D" id="6.10.340.10">
    <property type="match status" value="1"/>
</dbReference>
<name>A0ABP7AAJ3_9ACTN</name>
<dbReference type="Pfam" id="PF02518">
    <property type="entry name" value="HATPase_c"/>
    <property type="match status" value="1"/>
</dbReference>
<dbReference type="SUPFAM" id="SSF55874">
    <property type="entry name" value="ATPase domain of HSP90 chaperone/DNA topoisomerase II/histidine kinase"/>
    <property type="match status" value="1"/>
</dbReference>
<dbReference type="SMART" id="SM00304">
    <property type="entry name" value="HAMP"/>
    <property type="match status" value="1"/>
</dbReference>
<keyword evidence="10 11" id="KW-0472">Membrane</keyword>
<protein>
    <recommendedName>
        <fullName evidence="3">histidine kinase</fullName>
        <ecNumber evidence="3">2.7.13.3</ecNumber>
    </recommendedName>
</protein>
<evidence type="ECO:0000259" key="12">
    <source>
        <dbReference type="PROSITE" id="PS50109"/>
    </source>
</evidence>
<evidence type="ECO:0000256" key="11">
    <source>
        <dbReference type="SAM" id="Phobius"/>
    </source>
</evidence>